<keyword evidence="3" id="KW-1185">Reference proteome</keyword>
<accession>A0A1Y2G207</accession>
<feature type="chain" id="PRO_5012621259" description="Cupredoxin" evidence="1">
    <location>
        <begin position="22"/>
        <end position="134"/>
    </location>
</feature>
<evidence type="ECO:0000256" key="1">
    <source>
        <dbReference type="SAM" id="SignalP"/>
    </source>
</evidence>
<evidence type="ECO:0000313" key="2">
    <source>
        <dbReference type="EMBL" id="ORY89621.1"/>
    </source>
</evidence>
<dbReference type="InterPro" id="IPR008972">
    <property type="entry name" value="Cupredoxin"/>
</dbReference>
<dbReference type="PANTHER" id="PTHR34883">
    <property type="entry name" value="SERINE-RICH PROTEIN, PUTATIVE-RELATED-RELATED"/>
    <property type="match status" value="1"/>
</dbReference>
<keyword evidence="1" id="KW-0732">Signal</keyword>
<name>A0A1Y2G207_9BASI</name>
<dbReference type="PANTHER" id="PTHR34883:SF15">
    <property type="entry name" value="EXTRACELLULAR SERINE-RICH PROTEIN"/>
    <property type="match status" value="1"/>
</dbReference>
<protein>
    <recommendedName>
        <fullName evidence="4">Cupredoxin</fullName>
    </recommendedName>
</protein>
<dbReference type="SUPFAM" id="SSF49503">
    <property type="entry name" value="Cupredoxins"/>
    <property type="match status" value="1"/>
</dbReference>
<reference evidence="2 3" key="1">
    <citation type="submission" date="2016-07" db="EMBL/GenBank/DDBJ databases">
        <title>Pervasive Adenine N6-methylation of Active Genes in Fungi.</title>
        <authorList>
            <consortium name="DOE Joint Genome Institute"/>
            <person name="Mondo S.J."/>
            <person name="Dannebaum R.O."/>
            <person name="Kuo R.C."/>
            <person name="Labutti K."/>
            <person name="Haridas S."/>
            <person name="Kuo A."/>
            <person name="Salamov A."/>
            <person name="Ahrendt S.R."/>
            <person name="Lipzen A."/>
            <person name="Sullivan W."/>
            <person name="Andreopoulos W.B."/>
            <person name="Clum A."/>
            <person name="Lindquist E."/>
            <person name="Daum C."/>
            <person name="Ramamoorthy G.K."/>
            <person name="Gryganskyi A."/>
            <person name="Culley D."/>
            <person name="Magnuson J.K."/>
            <person name="James T.Y."/>
            <person name="O'Malley M.A."/>
            <person name="Stajich J.E."/>
            <person name="Spatafora J.W."/>
            <person name="Visel A."/>
            <person name="Grigoriev I.V."/>
        </authorList>
    </citation>
    <scope>NUCLEOTIDE SEQUENCE [LARGE SCALE GENOMIC DNA]</scope>
    <source>
        <strain evidence="2 3">62-1032</strain>
    </source>
</reference>
<dbReference type="OrthoDB" id="1921208at2759"/>
<feature type="signal peptide" evidence="1">
    <location>
        <begin position="1"/>
        <end position="21"/>
    </location>
</feature>
<dbReference type="InterPro" id="IPR052953">
    <property type="entry name" value="Ser-rich/MCO-related"/>
</dbReference>
<sequence>MPARLSLVSLALLAAATSVQAFNYTVVVGKDQVTGLPGVGFDPSRTVTNQNGDLVVFHMIQGQHHIVETSFAAPCSPIGTFDSGLETVANGTTGVTEGPAFVFPITNSSAVHYFADIAPTADGSGTQCQQGAVL</sequence>
<gene>
    <name evidence="2" type="ORF">BCR35DRAFT_155067</name>
</gene>
<evidence type="ECO:0008006" key="4">
    <source>
        <dbReference type="Google" id="ProtNLM"/>
    </source>
</evidence>
<organism evidence="2 3">
    <name type="scientific">Leucosporidium creatinivorum</name>
    <dbReference type="NCBI Taxonomy" id="106004"/>
    <lineage>
        <taxon>Eukaryota</taxon>
        <taxon>Fungi</taxon>
        <taxon>Dikarya</taxon>
        <taxon>Basidiomycota</taxon>
        <taxon>Pucciniomycotina</taxon>
        <taxon>Microbotryomycetes</taxon>
        <taxon>Leucosporidiales</taxon>
        <taxon>Leucosporidium</taxon>
    </lineage>
</organism>
<dbReference type="Proteomes" id="UP000193467">
    <property type="component" value="Unassembled WGS sequence"/>
</dbReference>
<dbReference type="AlphaFoldDB" id="A0A1Y2G207"/>
<dbReference type="EMBL" id="MCGR01000005">
    <property type="protein sequence ID" value="ORY89621.1"/>
    <property type="molecule type" value="Genomic_DNA"/>
</dbReference>
<proteinExistence type="predicted"/>
<evidence type="ECO:0000313" key="3">
    <source>
        <dbReference type="Proteomes" id="UP000193467"/>
    </source>
</evidence>
<dbReference type="InParanoid" id="A0A1Y2G207"/>
<comment type="caution">
    <text evidence="2">The sequence shown here is derived from an EMBL/GenBank/DDBJ whole genome shotgun (WGS) entry which is preliminary data.</text>
</comment>
<dbReference type="STRING" id="106004.A0A1Y2G207"/>